<dbReference type="Proteomes" id="UP000287352">
    <property type="component" value="Unassembled WGS sequence"/>
</dbReference>
<keyword evidence="3" id="KW-0472">Membrane</keyword>
<protein>
    <submittedName>
        <fullName evidence="4">Uncharacterized protein</fullName>
    </submittedName>
</protein>
<keyword evidence="3" id="KW-0812">Transmembrane</keyword>
<sequence length="415" mass="46035">MTTPAPPEEQWTPKRIIAELPFIPALSSWIKLLLSLLAEPMMFGSALFMIAETVIPSAAHWSPTLTYGAQTVMSIAPEIILAGALQLARKTQRSGNKVKAVLLFSLCSMFGLLTLITVASLIWDFSGIAGKFLLFLRVIAGIGYTIIVHLPEENSGEHEVVKAKDMQAHLTEFAAFLQQSQANLFTSIQVSMDTMRVQVNALEQRVTELVNTLGEQEQSAREQVNVLVNARPEDLAHLDQRFDGLRSEMFQQIEDLARLMDNLSNGFTQVSHTIRKVEISVSEVKQSRSGSQEGSRALASPRQKGPKLLKSAPKQHTEDLGQLEALPPLIVEGLAPEVVQRILTDHIRRKMSWRNIGGNYMKTVKPVKDAYEMYLLAQSSSQLEDLENEEEEEDLLDDVVHDGTVVDSLPVSQLG</sequence>
<feature type="coiled-coil region" evidence="1">
    <location>
        <begin position="192"/>
        <end position="219"/>
    </location>
</feature>
<keyword evidence="5" id="KW-1185">Reference proteome</keyword>
<keyword evidence="1" id="KW-0175">Coiled coil</keyword>
<dbReference type="RefSeq" id="WP_126582794.1">
    <property type="nucleotide sequence ID" value="NZ_BIFR01000002.1"/>
</dbReference>
<keyword evidence="3" id="KW-1133">Transmembrane helix</keyword>
<feature type="compositionally biased region" description="Polar residues" evidence="2">
    <location>
        <begin position="283"/>
        <end position="294"/>
    </location>
</feature>
<dbReference type="AlphaFoldDB" id="A0A402A842"/>
<organism evidence="4 5">
    <name type="scientific">Tengunoibacter tsumagoiensis</name>
    <dbReference type="NCBI Taxonomy" id="2014871"/>
    <lineage>
        <taxon>Bacteria</taxon>
        <taxon>Bacillati</taxon>
        <taxon>Chloroflexota</taxon>
        <taxon>Ktedonobacteria</taxon>
        <taxon>Ktedonobacterales</taxon>
        <taxon>Dictyobacteraceae</taxon>
        <taxon>Tengunoibacter</taxon>
    </lineage>
</organism>
<feature type="transmembrane region" description="Helical" evidence="3">
    <location>
        <begin position="67"/>
        <end position="88"/>
    </location>
</feature>
<feature type="transmembrane region" description="Helical" evidence="3">
    <location>
        <begin position="100"/>
        <end position="122"/>
    </location>
</feature>
<gene>
    <name evidence="4" type="ORF">KTT_51720</name>
</gene>
<evidence type="ECO:0000313" key="5">
    <source>
        <dbReference type="Proteomes" id="UP000287352"/>
    </source>
</evidence>
<evidence type="ECO:0000256" key="1">
    <source>
        <dbReference type="SAM" id="Coils"/>
    </source>
</evidence>
<proteinExistence type="predicted"/>
<dbReference type="EMBL" id="BIFR01000002">
    <property type="protein sequence ID" value="GCE15313.1"/>
    <property type="molecule type" value="Genomic_DNA"/>
</dbReference>
<evidence type="ECO:0000256" key="2">
    <source>
        <dbReference type="SAM" id="MobiDB-lite"/>
    </source>
</evidence>
<comment type="caution">
    <text evidence="4">The sequence shown here is derived from an EMBL/GenBank/DDBJ whole genome shotgun (WGS) entry which is preliminary data.</text>
</comment>
<feature type="region of interest" description="Disordered" evidence="2">
    <location>
        <begin position="282"/>
        <end position="320"/>
    </location>
</feature>
<evidence type="ECO:0000313" key="4">
    <source>
        <dbReference type="EMBL" id="GCE15313.1"/>
    </source>
</evidence>
<evidence type="ECO:0000256" key="3">
    <source>
        <dbReference type="SAM" id="Phobius"/>
    </source>
</evidence>
<reference evidence="5" key="1">
    <citation type="submission" date="2018-12" db="EMBL/GenBank/DDBJ databases">
        <title>Tengunoibacter tsumagoiensis gen. nov., sp. nov., Dictyobacter kobayashii sp. nov., D. alpinus sp. nov., and D. joshuensis sp. nov. and description of Dictyobacteraceae fam. nov. within the order Ktedonobacterales isolated from Tengu-no-mugimeshi.</title>
        <authorList>
            <person name="Wang C.M."/>
            <person name="Zheng Y."/>
            <person name="Sakai Y."/>
            <person name="Toyoda A."/>
            <person name="Minakuchi Y."/>
            <person name="Abe K."/>
            <person name="Yokota A."/>
            <person name="Yabe S."/>
        </authorList>
    </citation>
    <scope>NUCLEOTIDE SEQUENCE [LARGE SCALE GENOMIC DNA]</scope>
    <source>
        <strain evidence="5">Uno3</strain>
    </source>
</reference>
<accession>A0A402A842</accession>
<name>A0A402A842_9CHLR</name>